<dbReference type="Proteomes" id="UP000821865">
    <property type="component" value="Chromosome 2"/>
</dbReference>
<proteinExistence type="predicted"/>
<evidence type="ECO:0000313" key="1">
    <source>
        <dbReference type="EMBL" id="KAH7964936.1"/>
    </source>
</evidence>
<gene>
    <name evidence="1" type="ORF">HPB49_002581</name>
</gene>
<accession>A0ACB8DAJ3</accession>
<organism evidence="1 2">
    <name type="scientific">Dermacentor silvarum</name>
    <name type="common">Tick</name>
    <dbReference type="NCBI Taxonomy" id="543639"/>
    <lineage>
        <taxon>Eukaryota</taxon>
        <taxon>Metazoa</taxon>
        <taxon>Ecdysozoa</taxon>
        <taxon>Arthropoda</taxon>
        <taxon>Chelicerata</taxon>
        <taxon>Arachnida</taxon>
        <taxon>Acari</taxon>
        <taxon>Parasitiformes</taxon>
        <taxon>Ixodida</taxon>
        <taxon>Ixodoidea</taxon>
        <taxon>Ixodidae</taxon>
        <taxon>Rhipicephalinae</taxon>
        <taxon>Dermacentor</taxon>
    </lineage>
</organism>
<keyword evidence="2" id="KW-1185">Reference proteome</keyword>
<dbReference type="EMBL" id="CM023471">
    <property type="protein sequence ID" value="KAH7964936.1"/>
    <property type="molecule type" value="Genomic_DNA"/>
</dbReference>
<reference evidence="1" key="1">
    <citation type="submission" date="2020-05" db="EMBL/GenBank/DDBJ databases">
        <title>Large-scale comparative analyses of tick genomes elucidate their genetic diversity and vector capacities.</title>
        <authorList>
            <person name="Jia N."/>
            <person name="Wang J."/>
            <person name="Shi W."/>
            <person name="Du L."/>
            <person name="Sun Y."/>
            <person name="Zhan W."/>
            <person name="Jiang J."/>
            <person name="Wang Q."/>
            <person name="Zhang B."/>
            <person name="Ji P."/>
            <person name="Sakyi L.B."/>
            <person name="Cui X."/>
            <person name="Yuan T."/>
            <person name="Jiang B."/>
            <person name="Yang W."/>
            <person name="Lam T.T.-Y."/>
            <person name="Chang Q."/>
            <person name="Ding S."/>
            <person name="Wang X."/>
            <person name="Zhu J."/>
            <person name="Ruan X."/>
            <person name="Zhao L."/>
            <person name="Wei J."/>
            <person name="Que T."/>
            <person name="Du C."/>
            <person name="Cheng J."/>
            <person name="Dai P."/>
            <person name="Han X."/>
            <person name="Huang E."/>
            <person name="Gao Y."/>
            <person name="Liu J."/>
            <person name="Shao H."/>
            <person name="Ye R."/>
            <person name="Li L."/>
            <person name="Wei W."/>
            <person name="Wang X."/>
            <person name="Wang C."/>
            <person name="Yang T."/>
            <person name="Huo Q."/>
            <person name="Li W."/>
            <person name="Guo W."/>
            <person name="Chen H."/>
            <person name="Zhou L."/>
            <person name="Ni X."/>
            <person name="Tian J."/>
            <person name="Zhou Y."/>
            <person name="Sheng Y."/>
            <person name="Liu T."/>
            <person name="Pan Y."/>
            <person name="Xia L."/>
            <person name="Li J."/>
            <person name="Zhao F."/>
            <person name="Cao W."/>
        </authorList>
    </citation>
    <scope>NUCLEOTIDE SEQUENCE</scope>
    <source>
        <strain evidence="1">Dsil-2018</strain>
    </source>
</reference>
<name>A0ACB8DAJ3_DERSI</name>
<protein>
    <submittedName>
        <fullName evidence="1">Uncharacterized protein</fullName>
    </submittedName>
</protein>
<sequence>MFRPFRLRFLSHVSRESSACPVAWPRKRRAADRAALGPVAPPAAVVATPPSPPSPTAAAVVQQPPQASSLVLATPSSLVAAKDSRWLQLEVCREYQRNKCSRQDAECKFAHPPPNVEVQNGRVIACYDSIKVSQRKRIAVSRGARAAADTFLARRCVTESPAEEVAIPGGSRLFLAPQACLVLLEPSLFFGSTGRRFSYFGKPWSGSHWPTSAILIRLPPADARDLRNRPPPLSALSRAGDEDVRSLRGERAGNGGSQLPLIVSK</sequence>
<comment type="caution">
    <text evidence="1">The sequence shown here is derived from an EMBL/GenBank/DDBJ whole genome shotgun (WGS) entry which is preliminary data.</text>
</comment>
<evidence type="ECO:0000313" key="2">
    <source>
        <dbReference type="Proteomes" id="UP000821865"/>
    </source>
</evidence>